<protein>
    <submittedName>
        <fullName evidence="4">Prephenate dehydrogenase</fullName>
    </submittedName>
</protein>
<organism evidence="4 5">
    <name type="scientific">Umezawaea tangerina</name>
    <dbReference type="NCBI Taxonomy" id="84725"/>
    <lineage>
        <taxon>Bacteria</taxon>
        <taxon>Bacillati</taxon>
        <taxon>Actinomycetota</taxon>
        <taxon>Actinomycetes</taxon>
        <taxon>Pseudonocardiales</taxon>
        <taxon>Pseudonocardiaceae</taxon>
        <taxon>Umezawaea</taxon>
    </lineage>
</organism>
<evidence type="ECO:0000259" key="3">
    <source>
        <dbReference type="PROSITE" id="PS51176"/>
    </source>
</evidence>
<dbReference type="PROSITE" id="PS51176">
    <property type="entry name" value="PDH_ADH"/>
    <property type="match status" value="1"/>
</dbReference>
<feature type="domain" description="Prephenate/arogenate dehydrogenase" evidence="3">
    <location>
        <begin position="3"/>
        <end position="282"/>
    </location>
</feature>
<dbReference type="GO" id="GO:0004665">
    <property type="term" value="F:prephenate dehydrogenase (NADP+) activity"/>
    <property type="evidence" value="ECO:0007669"/>
    <property type="project" value="InterPro"/>
</dbReference>
<reference evidence="4 5" key="1">
    <citation type="submission" date="2018-03" db="EMBL/GenBank/DDBJ databases">
        <title>Genomic Encyclopedia of Archaeal and Bacterial Type Strains, Phase II (KMG-II): from individual species to whole genera.</title>
        <authorList>
            <person name="Goeker M."/>
        </authorList>
    </citation>
    <scope>NUCLEOTIDE SEQUENCE [LARGE SCALE GENOMIC DNA]</scope>
    <source>
        <strain evidence="4 5">DSM 44720</strain>
    </source>
</reference>
<dbReference type="InterPro" id="IPR050812">
    <property type="entry name" value="Preph/Arog_dehydrog"/>
</dbReference>
<comment type="similarity">
    <text evidence="1">Belongs to the prephenate/arogenate dehydrogenase family.</text>
</comment>
<name>A0A2T0THL9_9PSEU</name>
<evidence type="ECO:0000313" key="5">
    <source>
        <dbReference type="Proteomes" id="UP000239494"/>
    </source>
</evidence>
<dbReference type="Proteomes" id="UP000239494">
    <property type="component" value="Unassembled WGS sequence"/>
</dbReference>
<dbReference type="AlphaFoldDB" id="A0A2T0THL9"/>
<evidence type="ECO:0000256" key="2">
    <source>
        <dbReference type="ARBA" id="ARBA00023002"/>
    </source>
</evidence>
<dbReference type="InterPro" id="IPR008927">
    <property type="entry name" value="6-PGluconate_DH-like_C_sf"/>
</dbReference>
<dbReference type="InterPro" id="IPR046825">
    <property type="entry name" value="PDH_C"/>
</dbReference>
<evidence type="ECO:0000256" key="1">
    <source>
        <dbReference type="ARBA" id="ARBA00007964"/>
    </source>
</evidence>
<gene>
    <name evidence="4" type="ORF">CLV43_102759</name>
</gene>
<dbReference type="SUPFAM" id="SSF51735">
    <property type="entry name" value="NAD(P)-binding Rossmann-fold domains"/>
    <property type="match status" value="1"/>
</dbReference>
<dbReference type="Gene3D" id="1.10.3660.10">
    <property type="entry name" value="6-phosphogluconate dehydrogenase C-terminal like domain"/>
    <property type="match status" value="1"/>
</dbReference>
<dbReference type="RefSeq" id="WP_170155773.1">
    <property type="nucleotide sequence ID" value="NZ_PVTF01000002.1"/>
</dbReference>
<dbReference type="EMBL" id="PVTF01000002">
    <property type="protein sequence ID" value="PRY45194.1"/>
    <property type="molecule type" value="Genomic_DNA"/>
</dbReference>
<evidence type="ECO:0000313" key="4">
    <source>
        <dbReference type="EMBL" id="PRY45194.1"/>
    </source>
</evidence>
<sequence>MTGRTVVVGGAGAVGGLFARLCLRRGPVVSVDVRPCDVEGVESVVGDARVPSVAVLDAVRSADVVVLALPESVALVAAEACAQAVGAGALLVETLSVQQVVTRGLTALAEERGAEVCGLNPMFAPGLGFAGNAVAAVRVVDGPRTAELLDLVAAEGARVVGLSAEEHDRTTAVLQVATHAAVLAFGAVVADHGDPSVLIGLAPPPHLTMLAVLARITGGNPDVYWDIQAANPHAAAARAALGEAVLSLDKLASAGDDTGFQDWVRRIEDGLGDHAPRLRDRCARLFADGPIRGMDGTWTS</sequence>
<dbReference type="Gene3D" id="3.40.50.720">
    <property type="entry name" value="NAD(P)-binding Rossmann-like Domain"/>
    <property type="match status" value="1"/>
</dbReference>
<dbReference type="PANTHER" id="PTHR21363">
    <property type="entry name" value="PREPHENATE DEHYDROGENASE"/>
    <property type="match status" value="1"/>
</dbReference>
<comment type="caution">
    <text evidence="4">The sequence shown here is derived from an EMBL/GenBank/DDBJ whole genome shotgun (WGS) entry which is preliminary data.</text>
</comment>
<accession>A0A2T0THL9</accession>
<dbReference type="GO" id="GO:0006571">
    <property type="term" value="P:tyrosine biosynthetic process"/>
    <property type="evidence" value="ECO:0007669"/>
    <property type="project" value="InterPro"/>
</dbReference>
<dbReference type="GO" id="GO:0070403">
    <property type="term" value="F:NAD+ binding"/>
    <property type="evidence" value="ECO:0007669"/>
    <property type="project" value="TreeGrafter"/>
</dbReference>
<keyword evidence="5" id="KW-1185">Reference proteome</keyword>
<dbReference type="PANTHER" id="PTHR21363:SF0">
    <property type="entry name" value="PREPHENATE DEHYDROGENASE [NADP(+)]"/>
    <property type="match status" value="1"/>
</dbReference>
<dbReference type="InterPro" id="IPR003099">
    <property type="entry name" value="Prephen_DH"/>
</dbReference>
<dbReference type="SUPFAM" id="SSF48179">
    <property type="entry name" value="6-phosphogluconate dehydrogenase C-terminal domain-like"/>
    <property type="match status" value="1"/>
</dbReference>
<dbReference type="InterPro" id="IPR036291">
    <property type="entry name" value="NAD(P)-bd_dom_sf"/>
</dbReference>
<keyword evidence="2" id="KW-0560">Oxidoreductase</keyword>
<dbReference type="Pfam" id="PF20463">
    <property type="entry name" value="PDH_C"/>
    <property type="match status" value="1"/>
</dbReference>
<proteinExistence type="inferred from homology"/>
<dbReference type="GO" id="GO:0008977">
    <property type="term" value="F:prephenate dehydrogenase (NAD+) activity"/>
    <property type="evidence" value="ECO:0007669"/>
    <property type="project" value="InterPro"/>
</dbReference>